<proteinExistence type="predicted"/>
<accession>A0A2P4PCB4</accession>
<dbReference type="Pfam" id="PF12937">
    <property type="entry name" value="F-box-like"/>
    <property type="match status" value="1"/>
</dbReference>
<feature type="domain" description="F-box" evidence="1">
    <location>
        <begin position="37"/>
        <end position="80"/>
    </location>
</feature>
<dbReference type="AlphaFoldDB" id="A0A2P4PCB4"/>
<comment type="caution">
    <text evidence="2">The sequence shown here is derived from an EMBL/GenBank/DDBJ whole genome shotgun (WGS) entry which is preliminary data.</text>
</comment>
<dbReference type="EMBL" id="AUPC02000280">
    <property type="protein sequence ID" value="POG63048.1"/>
    <property type="molecule type" value="Genomic_DNA"/>
</dbReference>
<gene>
    <name evidence="2" type="ORF">GLOIN_2v1690355</name>
</gene>
<dbReference type="InterPro" id="IPR001810">
    <property type="entry name" value="F-box_dom"/>
</dbReference>
<feature type="non-terminal residue" evidence="2">
    <location>
        <position position="99"/>
    </location>
</feature>
<evidence type="ECO:0000259" key="1">
    <source>
        <dbReference type="Pfam" id="PF12937"/>
    </source>
</evidence>
<protein>
    <recommendedName>
        <fullName evidence="1">F-box domain-containing protein</fullName>
    </recommendedName>
</protein>
<dbReference type="CDD" id="cd09917">
    <property type="entry name" value="F-box_SF"/>
    <property type="match status" value="1"/>
</dbReference>
<sequence length="99" mass="11052">MSYKLHSKNSLPNIRTKKSIVNIKPIITTNSTNSSKSLPAECLQHIFAHLSYSKSSLHSCLLVNRLWCVNVVKVLWSQPFHLLNICPSSTSPFGVQGQC</sequence>
<dbReference type="SUPFAM" id="SSF81383">
    <property type="entry name" value="F-box domain"/>
    <property type="match status" value="1"/>
</dbReference>
<organism evidence="2 3">
    <name type="scientific">Rhizophagus irregularis (strain DAOM 181602 / DAOM 197198 / MUCL 43194)</name>
    <name type="common">Arbuscular mycorrhizal fungus</name>
    <name type="synonym">Glomus intraradices</name>
    <dbReference type="NCBI Taxonomy" id="747089"/>
    <lineage>
        <taxon>Eukaryota</taxon>
        <taxon>Fungi</taxon>
        <taxon>Fungi incertae sedis</taxon>
        <taxon>Mucoromycota</taxon>
        <taxon>Glomeromycotina</taxon>
        <taxon>Glomeromycetes</taxon>
        <taxon>Glomerales</taxon>
        <taxon>Glomeraceae</taxon>
        <taxon>Rhizophagus</taxon>
    </lineage>
</organism>
<dbReference type="Proteomes" id="UP000018888">
    <property type="component" value="Unassembled WGS sequence"/>
</dbReference>
<dbReference type="InterPro" id="IPR036047">
    <property type="entry name" value="F-box-like_dom_sf"/>
</dbReference>
<dbReference type="VEuPathDB" id="FungiDB:RhiirFUN_024607"/>
<keyword evidence="3" id="KW-1185">Reference proteome</keyword>
<evidence type="ECO:0000313" key="3">
    <source>
        <dbReference type="Proteomes" id="UP000018888"/>
    </source>
</evidence>
<reference evidence="2 3" key="1">
    <citation type="journal article" date="2013" name="Proc. Natl. Acad. Sci. U.S.A.">
        <title>Genome of an arbuscular mycorrhizal fungus provides insight into the oldest plant symbiosis.</title>
        <authorList>
            <person name="Tisserant E."/>
            <person name="Malbreil M."/>
            <person name="Kuo A."/>
            <person name="Kohler A."/>
            <person name="Symeonidi A."/>
            <person name="Balestrini R."/>
            <person name="Charron P."/>
            <person name="Duensing N."/>
            <person name="Frei Dit Frey N."/>
            <person name="Gianinazzi-Pearson V."/>
            <person name="Gilbert L.B."/>
            <person name="Handa Y."/>
            <person name="Herr J.R."/>
            <person name="Hijri M."/>
            <person name="Koul R."/>
            <person name="Kawaguchi M."/>
            <person name="Krajinski F."/>
            <person name="Lammers P.J."/>
            <person name="Masclaux F.G."/>
            <person name="Murat C."/>
            <person name="Morin E."/>
            <person name="Ndikumana S."/>
            <person name="Pagni M."/>
            <person name="Petitpierre D."/>
            <person name="Requena N."/>
            <person name="Rosikiewicz P."/>
            <person name="Riley R."/>
            <person name="Saito K."/>
            <person name="San Clemente H."/>
            <person name="Shapiro H."/>
            <person name="van Tuinen D."/>
            <person name="Becard G."/>
            <person name="Bonfante P."/>
            <person name="Paszkowski U."/>
            <person name="Shachar-Hill Y.Y."/>
            <person name="Tuskan G.A."/>
            <person name="Young P.W."/>
            <person name="Sanders I.R."/>
            <person name="Henrissat B."/>
            <person name="Rensing S.A."/>
            <person name="Grigoriev I.V."/>
            <person name="Corradi N."/>
            <person name="Roux C."/>
            <person name="Martin F."/>
        </authorList>
    </citation>
    <scope>NUCLEOTIDE SEQUENCE [LARGE SCALE GENOMIC DNA]</scope>
    <source>
        <strain evidence="2 3">DAOM 197198</strain>
    </source>
</reference>
<evidence type="ECO:0000313" key="2">
    <source>
        <dbReference type="EMBL" id="POG63048.1"/>
    </source>
</evidence>
<reference evidence="2 3" key="2">
    <citation type="journal article" date="2018" name="New Phytol.">
        <title>High intraspecific genome diversity in the model arbuscular mycorrhizal symbiont Rhizophagus irregularis.</title>
        <authorList>
            <person name="Chen E.C.H."/>
            <person name="Morin E."/>
            <person name="Beaudet D."/>
            <person name="Noel J."/>
            <person name="Yildirir G."/>
            <person name="Ndikumana S."/>
            <person name="Charron P."/>
            <person name="St-Onge C."/>
            <person name="Giorgi J."/>
            <person name="Kruger M."/>
            <person name="Marton T."/>
            <person name="Ropars J."/>
            <person name="Grigoriev I.V."/>
            <person name="Hainaut M."/>
            <person name="Henrissat B."/>
            <person name="Roux C."/>
            <person name="Martin F."/>
            <person name="Corradi N."/>
        </authorList>
    </citation>
    <scope>NUCLEOTIDE SEQUENCE [LARGE SCALE GENOMIC DNA]</scope>
    <source>
        <strain evidence="2 3">DAOM 197198</strain>
    </source>
</reference>
<name>A0A2P4PCB4_RHIID</name>